<dbReference type="InterPro" id="IPR029151">
    <property type="entry name" value="Sensor-like_sf"/>
</dbReference>
<name>A0A1M7Y1U1_9FIRM</name>
<dbReference type="PROSITE" id="PS50885">
    <property type="entry name" value="HAMP"/>
    <property type="match status" value="1"/>
</dbReference>
<keyword evidence="4" id="KW-1133">Transmembrane helix</keyword>
<dbReference type="Pfam" id="PF00015">
    <property type="entry name" value="MCPsignal"/>
    <property type="match status" value="1"/>
</dbReference>
<accession>A0A1M7Y1U1</accession>
<dbReference type="InterPro" id="IPR004089">
    <property type="entry name" value="MCPsignal_dom"/>
</dbReference>
<organism evidence="7 8">
    <name type="scientific">Anaerocolumna xylanovorans DSM 12503</name>
    <dbReference type="NCBI Taxonomy" id="1121345"/>
    <lineage>
        <taxon>Bacteria</taxon>
        <taxon>Bacillati</taxon>
        <taxon>Bacillota</taxon>
        <taxon>Clostridia</taxon>
        <taxon>Lachnospirales</taxon>
        <taxon>Lachnospiraceae</taxon>
        <taxon>Anaerocolumna</taxon>
    </lineage>
</organism>
<sequence>MGFKKITSQLLTVLLTVILASMLSLSFISYSQSENIIKGQIQTMMNSELDKQRNLIETKLLRISSMAVDLGSSVEATYASTALNQYEELLSAMVKEDSLILGSGIWFEPYVYDKNEKYMGPYVYKDGDKTAVTYEYSNAEYDYFSYDWYKNAKNGTDPVFSELYYDDTLKLTMMSCTAPMYTLDKKFTGVVTVDMQVSDIQDLTNKIKLGDTGSVFLLNKDGLFITGTDADGILKENIVDSKNSSLKKLGTEIIKNEQGEGSYTESGKKYLTYYRTIPGVGWHIVAKVPEAETKMPLKDLSQKLIISLLVSVIITGLLIILQVNAITRKIKKANNFTMSLAKGDFTLEPIPIKGRNELSQLEVSLNKMLTDNKAVIQSIAGGASGISNAGESLEVVVHKLTEQFQSINTSIRDINEVMMSSSASTEEVNASVEEVHSSIDVLTQETETGKDLAENIHRKAQEAERKSEISYEKAQELIQANEKKLLISLENAKIVESIGTMAGQIAEIAEQVNLLSLNASIEAARAGEHGKGFAVVAKEIGTLASMTTHTVEDIKNTIDRVTGAYKNLMDNSSEMLEFMKVNVAGDYREFVDTAKEYDLEASAISKNIETISRMTEGIDRISSEVTKAISEIAQGAQITAESSSAILGNIDGLSEVVKEVASLIEKENEISGNLNHMVANFKING</sequence>
<dbReference type="Proteomes" id="UP000184612">
    <property type="component" value="Unassembled WGS sequence"/>
</dbReference>
<proteinExistence type="inferred from homology"/>
<keyword evidence="8" id="KW-1185">Reference proteome</keyword>
<keyword evidence="4" id="KW-0812">Transmembrane</keyword>
<evidence type="ECO:0000259" key="5">
    <source>
        <dbReference type="PROSITE" id="PS50111"/>
    </source>
</evidence>
<evidence type="ECO:0000313" key="8">
    <source>
        <dbReference type="Proteomes" id="UP000184612"/>
    </source>
</evidence>
<dbReference type="GO" id="GO:0007165">
    <property type="term" value="P:signal transduction"/>
    <property type="evidence" value="ECO:0007669"/>
    <property type="project" value="UniProtKB-KW"/>
</dbReference>
<reference evidence="7 8" key="1">
    <citation type="submission" date="2016-12" db="EMBL/GenBank/DDBJ databases">
        <authorList>
            <person name="Song W.-J."/>
            <person name="Kurnit D.M."/>
        </authorList>
    </citation>
    <scope>NUCLEOTIDE SEQUENCE [LARGE SCALE GENOMIC DNA]</scope>
    <source>
        <strain evidence="7 8">DSM 12503</strain>
    </source>
</reference>
<evidence type="ECO:0000313" key="7">
    <source>
        <dbReference type="EMBL" id="SHO45817.1"/>
    </source>
</evidence>
<dbReference type="SUPFAM" id="SSF103190">
    <property type="entry name" value="Sensory domain-like"/>
    <property type="match status" value="1"/>
</dbReference>
<feature type="domain" description="Methyl-accepting transducer" evidence="5">
    <location>
        <begin position="396"/>
        <end position="633"/>
    </location>
</feature>
<evidence type="ECO:0000259" key="6">
    <source>
        <dbReference type="PROSITE" id="PS50885"/>
    </source>
</evidence>
<gene>
    <name evidence="7" type="ORF">SAMN02745217_01076</name>
</gene>
<dbReference type="RefSeq" id="WP_073587700.1">
    <property type="nucleotide sequence ID" value="NZ_FRFD01000003.1"/>
</dbReference>
<dbReference type="CDD" id="cd06225">
    <property type="entry name" value="HAMP"/>
    <property type="match status" value="1"/>
</dbReference>
<evidence type="ECO:0000256" key="4">
    <source>
        <dbReference type="SAM" id="Phobius"/>
    </source>
</evidence>
<keyword evidence="4" id="KW-0472">Membrane</keyword>
<evidence type="ECO:0000256" key="2">
    <source>
        <dbReference type="ARBA" id="ARBA00029447"/>
    </source>
</evidence>
<dbReference type="InterPro" id="IPR003660">
    <property type="entry name" value="HAMP_dom"/>
</dbReference>
<evidence type="ECO:0000256" key="1">
    <source>
        <dbReference type="ARBA" id="ARBA00023224"/>
    </source>
</evidence>
<dbReference type="PANTHER" id="PTHR32089:SF112">
    <property type="entry name" value="LYSOZYME-LIKE PROTEIN-RELATED"/>
    <property type="match status" value="1"/>
</dbReference>
<comment type="similarity">
    <text evidence="2">Belongs to the methyl-accepting chemotaxis (MCP) protein family.</text>
</comment>
<evidence type="ECO:0000256" key="3">
    <source>
        <dbReference type="PROSITE-ProRule" id="PRU00284"/>
    </source>
</evidence>
<dbReference type="Gene3D" id="3.30.450.20">
    <property type="entry name" value="PAS domain"/>
    <property type="match status" value="2"/>
</dbReference>
<dbReference type="EMBL" id="FRFD01000003">
    <property type="protein sequence ID" value="SHO45817.1"/>
    <property type="molecule type" value="Genomic_DNA"/>
</dbReference>
<dbReference type="AlphaFoldDB" id="A0A1M7Y1U1"/>
<dbReference type="CDD" id="cd12912">
    <property type="entry name" value="PDC2_MCP_like"/>
    <property type="match status" value="1"/>
</dbReference>
<dbReference type="GO" id="GO:0016020">
    <property type="term" value="C:membrane"/>
    <property type="evidence" value="ECO:0007669"/>
    <property type="project" value="InterPro"/>
</dbReference>
<dbReference type="SUPFAM" id="SSF58104">
    <property type="entry name" value="Methyl-accepting chemotaxis protein (MCP) signaling domain"/>
    <property type="match status" value="1"/>
</dbReference>
<dbReference type="STRING" id="1121345.SAMN02745217_01076"/>
<dbReference type="PROSITE" id="PS50111">
    <property type="entry name" value="CHEMOTAXIS_TRANSDUC_2"/>
    <property type="match status" value="1"/>
</dbReference>
<dbReference type="CDD" id="cd12913">
    <property type="entry name" value="PDC1_MCP_like"/>
    <property type="match status" value="1"/>
</dbReference>
<feature type="transmembrane region" description="Helical" evidence="4">
    <location>
        <begin position="304"/>
        <end position="326"/>
    </location>
</feature>
<dbReference type="Pfam" id="PF22673">
    <property type="entry name" value="MCP-like_PDC_1"/>
    <property type="match status" value="1"/>
</dbReference>
<dbReference type="PANTHER" id="PTHR32089">
    <property type="entry name" value="METHYL-ACCEPTING CHEMOTAXIS PROTEIN MCPB"/>
    <property type="match status" value="1"/>
</dbReference>
<dbReference type="Gene3D" id="6.10.340.10">
    <property type="match status" value="1"/>
</dbReference>
<protein>
    <submittedName>
        <fullName evidence="7">Methyl-accepting chemotaxis sensory transducer with Cache sensor</fullName>
    </submittedName>
</protein>
<dbReference type="SMART" id="SM00283">
    <property type="entry name" value="MA"/>
    <property type="match status" value="1"/>
</dbReference>
<dbReference type="Gene3D" id="1.10.287.950">
    <property type="entry name" value="Methyl-accepting chemotaxis protein"/>
    <property type="match status" value="1"/>
</dbReference>
<keyword evidence="1 3" id="KW-0807">Transducer</keyword>
<feature type="domain" description="HAMP" evidence="6">
    <location>
        <begin position="324"/>
        <end position="377"/>
    </location>
</feature>